<sequence length="62" mass="7070">MISLSLIFGYFCTCMAKNMLLLLANFVTCKFDLTGMDMELVLIITFIIVAVVMLSKEKKQDR</sequence>
<organism evidence="2 3">
    <name type="scientific">Vibrio albus</name>
    <dbReference type="NCBI Taxonomy" id="2200953"/>
    <lineage>
        <taxon>Bacteria</taxon>
        <taxon>Pseudomonadati</taxon>
        <taxon>Pseudomonadota</taxon>
        <taxon>Gammaproteobacteria</taxon>
        <taxon>Vibrionales</taxon>
        <taxon>Vibrionaceae</taxon>
        <taxon>Vibrio</taxon>
    </lineage>
</organism>
<reference evidence="2 3" key="1">
    <citation type="submission" date="2018-05" db="EMBL/GenBank/DDBJ databases">
        <title>Vibrio limimaris sp. nov., isolated from marine sediment.</title>
        <authorList>
            <person name="Li C.-M."/>
        </authorList>
    </citation>
    <scope>NUCLEOTIDE SEQUENCE [LARGE SCALE GENOMIC DNA]</scope>
    <source>
        <strain evidence="2 3">E4404</strain>
    </source>
</reference>
<gene>
    <name evidence="2" type="ORF">DI392_16215</name>
</gene>
<feature type="transmembrane region" description="Helical" evidence="1">
    <location>
        <begin position="40"/>
        <end position="56"/>
    </location>
</feature>
<evidence type="ECO:0000313" key="3">
    <source>
        <dbReference type="Proteomes" id="UP000245362"/>
    </source>
</evidence>
<name>A0A2U3B604_9VIBR</name>
<keyword evidence="3" id="KW-1185">Reference proteome</keyword>
<accession>A0A2U3B604</accession>
<dbReference type="EMBL" id="QFWT01000010">
    <property type="protein sequence ID" value="PWI32220.1"/>
    <property type="molecule type" value="Genomic_DNA"/>
</dbReference>
<proteinExistence type="predicted"/>
<evidence type="ECO:0000313" key="2">
    <source>
        <dbReference type="EMBL" id="PWI32220.1"/>
    </source>
</evidence>
<evidence type="ECO:0000256" key="1">
    <source>
        <dbReference type="SAM" id="Phobius"/>
    </source>
</evidence>
<protein>
    <submittedName>
        <fullName evidence="2">Uncharacterized protein</fullName>
    </submittedName>
</protein>
<dbReference type="AlphaFoldDB" id="A0A2U3B604"/>
<keyword evidence="1" id="KW-0812">Transmembrane</keyword>
<keyword evidence="1" id="KW-0472">Membrane</keyword>
<dbReference type="Proteomes" id="UP000245362">
    <property type="component" value="Unassembled WGS sequence"/>
</dbReference>
<keyword evidence="1" id="KW-1133">Transmembrane helix</keyword>
<comment type="caution">
    <text evidence="2">The sequence shown here is derived from an EMBL/GenBank/DDBJ whole genome shotgun (WGS) entry which is preliminary data.</text>
</comment>